<evidence type="ECO:0000313" key="7">
    <source>
        <dbReference type="EnsemblMetazoa" id="SMAR007147-PA"/>
    </source>
</evidence>
<dbReference type="EnsemblMetazoa" id="SMAR007147-RA">
    <property type="protein sequence ID" value="SMAR007147-PA"/>
    <property type="gene ID" value="SMAR007147"/>
</dbReference>
<evidence type="ECO:0008006" key="9">
    <source>
        <dbReference type="Google" id="ProtNLM"/>
    </source>
</evidence>
<keyword evidence="3" id="KW-0999">Mitochondrion inner membrane</keyword>
<dbReference type="InterPro" id="IPR018796">
    <property type="entry name" value="COA8"/>
</dbReference>
<dbReference type="STRING" id="126957.T1J0T9"/>
<name>T1J0T9_STRMM</name>
<dbReference type="Pfam" id="PF10231">
    <property type="entry name" value="COA8"/>
    <property type="match status" value="1"/>
</dbReference>
<keyword evidence="8" id="KW-1185">Reference proteome</keyword>
<evidence type="ECO:0000256" key="5">
    <source>
        <dbReference type="ARBA" id="ARBA00023128"/>
    </source>
</evidence>
<dbReference type="Proteomes" id="UP000014500">
    <property type="component" value="Unassembled WGS sequence"/>
</dbReference>
<dbReference type="PhylomeDB" id="T1J0T9"/>
<keyword evidence="4" id="KW-0809">Transit peptide</keyword>
<organism evidence="7 8">
    <name type="scientific">Strigamia maritima</name>
    <name type="common">European centipede</name>
    <name type="synonym">Geophilus maritimus</name>
    <dbReference type="NCBI Taxonomy" id="126957"/>
    <lineage>
        <taxon>Eukaryota</taxon>
        <taxon>Metazoa</taxon>
        <taxon>Ecdysozoa</taxon>
        <taxon>Arthropoda</taxon>
        <taxon>Myriapoda</taxon>
        <taxon>Chilopoda</taxon>
        <taxon>Pleurostigmophora</taxon>
        <taxon>Geophilomorpha</taxon>
        <taxon>Linotaeniidae</taxon>
        <taxon>Strigamia</taxon>
    </lineage>
</organism>
<accession>T1J0T9</accession>
<reference evidence="7" key="2">
    <citation type="submission" date="2015-02" db="UniProtKB">
        <authorList>
            <consortium name="EnsemblMetazoa"/>
        </authorList>
    </citation>
    <scope>IDENTIFICATION</scope>
</reference>
<dbReference type="eggNOG" id="KOG4094">
    <property type="taxonomic scope" value="Eukaryota"/>
</dbReference>
<reference evidence="8" key="1">
    <citation type="submission" date="2011-05" db="EMBL/GenBank/DDBJ databases">
        <authorList>
            <person name="Richards S.R."/>
            <person name="Qu J."/>
            <person name="Jiang H."/>
            <person name="Jhangiani S.N."/>
            <person name="Agravi P."/>
            <person name="Goodspeed R."/>
            <person name="Gross S."/>
            <person name="Mandapat C."/>
            <person name="Jackson L."/>
            <person name="Mathew T."/>
            <person name="Pu L."/>
            <person name="Thornton R."/>
            <person name="Saada N."/>
            <person name="Wilczek-Boney K.B."/>
            <person name="Lee S."/>
            <person name="Kovar C."/>
            <person name="Wu Y."/>
            <person name="Scherer S.E."/>
            <person name="Worley K.C."/>
            <person name="Muzny D.M."/>
            <person name="Gibbs R."/>
        </authorList>
    </citation>
    <scope>NUCLEOTIDE SEQUENCE</scope>
    <source>
        <strain evidence="8">Brora</strain>
    </source>
</reference>
<dbReference type="PANTHER" id="PTHR31107:SF2">
    <property type="entry name" value="CYTOCHROME C OXIDASE ASSEMBLY FACTOR 8"/>
    <property type="match status" value="1"/>
</dbReference>
<dbReference type="GO" id="GO:0005743">
    <property type="term" value="C:mitochondrial inner membrane"/>
    <property type="evidence" value="ECO:0007669"/>
    <property type="project" value="UniProtKB-SubCell"/>
</dbReference>
<evidence type="ECO:0000313" key="8">
    <source>
        <dbReference type="Proteomes" id="UP000014500"/>
    </source>
</evidence>
<dbReference type="PANTHER" id="PTHR31107">
    <property type="entry name" value="APOPTOGENIC PROTEIN 1, MITOCHONDRIAL"/>
    <property type="match status" value="1"/>
</dbReference>
<dbReference type="GO" id="GO:0097193">
    <property type="term" value="P:intrinsic apoptotic signaling pathway"/>
    <property type="evidence" value="ECO:0007669"/>
    <property type="project" value="InterPro"/>
</dbReference>
<keyword evidence="6" id="KW-0472">Membrane</keyword>
<dbReference type="EMBL" id="AFFK01020674">
    <property type="status" value="NOT_ANNOTATED_CDS"/>
    <property type="molecule type" value="Genomic_DNA"/>
</dbReference>
<evidence type="ECO:0000256" key="2">
    <source>
        <dbReference type="ARBA" id="ARBA00005453"/>
    </source>
</evidence>
<evidence type="ECO:0000256" key="1">
    <source>
        <dbReference type="ARBA" id="ARBA00004443"/>
    </source>
</evidence>
<comment type="similarity">
    <text evidence="2">Belongs to the COA8 family.</text>
</comment>
<sequence>MHSKCLLTFGRTQTLFNLINHNENLLAETKRCIYIGQKRLKDDIKGDWMGPPHPVSNLLTMKLHIPENESIVERQYREERIEVQRWNQEFWEKHNTNFYKLQKQFVKKTLEEKYLNEPFRTTLPGMV</sequence>
<evidence type="ECO:0000256" key="4">
    <source>
        <dbReference type="ARBA" id="ARBA00022946"/>
    </source>
</evidence>
<protein>
    <recommendedName>
        <fullName evidence="9">APOPT family protein CG14806, mitochondrial</fullName>
    </recommendedName>
</protein>
<evidence type="ECO:0000256" key="3">
    <source>
        <dbReference type="ARBA" id="ARBA00022792"/>
    </source>
</evidence>
<keyword evidence="5" id="KW-0496">Mitochondrion</keyword>
<dbReference type="HOGENOM" id="CLU_1973282_0_0_1"/>
<proteinExistence type="inferred from homology"/>
<evidence type="ECO:0000256" key="6">
    <source>
        <dbReference type="ARBA" id="ARBA00023136"/>
    </source>
</evidence>
<comment type="subcellular location">
    <subcellularLocation>
        <location evidence="1">Mitochondrion inner membrane</location>
        <topology evidence="1">Peripheral membrane protein</topology>
        <orientation evidence="1">Matrix side</orientation>
    </subcellularLocation>
</comment>
<dbReference type="AlphaFoldDB" id="T1J0T9"/>